<gene>
    <name evidence="2" type="ORF">GKJPGBOP_05514</name>
</gene>
<dbReference type="AlphaFoldDB" id="A0A401W8X5"/>
<evidence type="ECO:0000256" key="1">
    <source>
        <dbReference type="SAM" id="MobiDB-lite"/>
    </source>
</evidence>
<keyword evidence="3" id="KW-1185">Reference proteome</keyword>
<evidence type="ECO:0000313" key="2">
    <source>
        <dbReference type="EMBL" id="GCD45775.1"/>
    </source>
</evidence>
<dbReference type="EMBL" id="BHZD01000001">
    <property type="protein sequence ID" value="GCD45775.1"/>
    <property type="molecule type" value="Genomic_DNA"/>
</dbReference>
<feature type="compositionally biased region" description="Polar residues" evidence="1">
    <location>
        <begin position="19"/>
        <end position="48"/>
    </location>
</feature>
<name>A0A401W8X5_STREY</name>
<accession>A0A401W8X5</accession>
<reference evidence="2 3" key="1">
    <citation type="submission" date="2018-11" db="EMBL/GenBank/DDBJ databases">
        <title>Whole genome sequence of Streptomyces paromomycinus NBRC 15454(T).</title>
        <authorList>
            <person name="Komaki H."/>
            <person name="Tamura T."/>
        </authorList>
    </citation>
    <scope>NUCLEOTIDE SEQUENCE [LARGE SCALE GENOMIC DNA]</scope>
    <source>
        <strain evidence="2 3">NBRC 15454</strain>
    </source>
</reference>
<comment type="caution">
    <text evidence="2">The sequence shown here is derived from an EMBL/GenBank/DDBJ whole genome shotgun (WGS) entry which is preliminary data.</text>
</comment>
<protein>
    <submittedName>
        <fullName evidence="2">Uncharacterized protein</fullName>
    </submittedName>
</protein>
<proteinExistence type="predicted"/>
<feature type="region of interest" description="Disordered" evidence="1">
    <location>
        <begin position="1"/>
        <end position="62"/>
    </location>
</feature>
<sequence>MNEPTRSRTQGPSPAGDVGSTTGSAGPTPSGQPLSSSPAGGVTATPSDAPSPHHGHRRRMQVNLDGHLELTLYASPRLLRWIGSILTATAAAAWYLNNH</sequence>
<evidence type="ECO:0000313" key="3">
    <source>
        <dbReference type="Proteomes" id="UP000286746"/>
    </source>
</evidence>
<dbReference type="Proteomes" id="UP000286746">
    <property type="component" value="Unassembled WGS sequence"/>
</dbReference>
<organism evidence="2 3">
    <name type="scientific">Streptomyces paromomycinus</name>
    <name type="common">Streptomyces rimosus subsp. paromomycinus</name>
    <dbReference type="NCBI Taxonomy" id="92743"/>
    <lineage>
        <taxon>Bacteria</taxon>
        <taxon>Bacillati</taxon>
        <taxon>Actinomycetota</taxon>
        <taxon>Actinomycetes</taxon>
        <taxon>Kitasatosporales</taxon>
        <taxon>Streptomycetaceae</taxon>
        <taxon>Streptomyces</taxon>
    </lineage>
</organism>